<evidence type="ECO:0008006" key="5">
    <source>
        <dbReference type="Google" id="ProtNLM"/>
    </source>
</evidence>
<reference evidence="3 4" key="1">
    <citation type="submission" date="2024-05" db="EMBL/GenBank/DDBJ databases">
        <title>Microbispora sp.ZYX-F-249.</title>
        <authorList>
            <person name="Xie H."/>
        </authorList>
    </citation>
    <scope>NUCLEOTIDE SEQUENCE [LARGE SCALE GENOMIC DNA]</scope>
    <source>
        <strain evidence="3 4">ZYX-F-249</strain>
    </source>
</reference>
<dbReference type="EMBL" id="JBDJAW010000004">
    <property type="protein sequence ID" value="MEN3534816.1"/>
    <property type="molecule type" value="Genomic_DNA"/>
</dbReference>
<dbReference type="RefSeq" id="WP_346224895.1">
    <property type="nucleotide sequence ID" value="NZ_JBDJAW010000004.1"/>
</dbReference>
<feature type="compositionally biased region" description="Pro residues" evidence="1">
    <location>
        <begin position="284"/>
        <end position="296"/>
    </location>
</feature>
<keyword evidence="2" id="KW-0812">Transmembrane</keyword>
<sequence length="754" mass="82045">MIGFEWALEGKRPGSYDEYGLLNWSDGRLDYEVFEKLRDRYTTGTAVDLPQVTIGTAKVSENGEISHYVVLAIREWSGHHDFANRRIAYTRWFYVPYEQLVDRPVSYTALYTAFAALPLEPRPPLTVDVPPYDPEAVSPGPDALSAAALLLNGRPVCVVGADAVPMIDRLRFVDTVAALLPYGTRTRFTAATWTSSTTEHTIKLSFARYAPEGGQTVVWGHAAESVRDQTASKLCHQFYTRSDVPVATMVARLARGTEPLSLEKDRPKVLKLVELSGSAVPEIEPSPDPPPAPPAGPADTTVAYRNGAGNPFIEALADALMYAKDVRGAVEELARTGTTPTARQHLQRALLQRNCFRGVIDARSDASVLYRRLVDAAFPLEDMGRRSSQDMADALICSDTTPETVRRLLTSLMGEPPPERRWTWRALNRRARLTVTLAGTALLIVVSVVAVFLALGDAGESSPEKFAPPPVVVQAPAEQQYAAEAFAEMLRRDGYAPAIETLDPATVTPRAEVPTVTIAYDLDVLRAVSGGRYSGRDVRAELQALGLSELADLRVTDPDVLLVNDDIKPERFLDHPEKGDEVLIRDTLGAEQLNALRDRGVLLHPSSPEDISRRLAEHSADAAIVPESVSAYEGYRPSAVGDLPLPQRRMVVLVNNAAGDGIKQDLLQVTRAADLGHAPPGDLKAAAKALIDTIAPVVEPATLEEPAKGSNSFPYVLFFVAVAIAFVAVVLWMWGPDRIGGHPLSSKPSRRGSR</sequence>
<keyword evidence="2" id="KW-0472">Membrane</keyword>
<organism evidence="3 4">
    <name type="scientific">Microbispora maris</name>
    <dbReference type="NCBI Taxonomy" id="3144104"/>
    <lineage>
        <taxon>Bacteria</taxon>
        <taxon>Bacillati</taxon>
        <taxon>Actinomycetota</taxon>
        <taxon>Actinomycetes</taxon>
        <taxon>Streptosporangiales</taxon>
        <taxon>Streptosporangiaceae</taxon>
        <taxon>Microbispora</taxon>
    </lineage>
</organism>
<gene>
    <name evidence="3" type="ORF">AAH991_06870</name>
</gene>
<feature type="transmembrane region" description="Helical" evidence="2">
    <location>
        <begin position="713"/>
        <end position="734"/>
    </location>
</feature>
<dbReference type="Proteomes" id="UP001447516">
    <property type="component" value="Unassembled WGS sequence"/>
</dbReference>
<feature type="region of interest" description="Disordered" evidence="1">
    <location>
        <begin position="280"/>
        <end position="300"/>
    </location>
</feature>
<evidence type="ECO:0000256" key="1">
    <source>
        <dbReference type="SAM" id="MobiDB-lite"/>
    </source>
</evidence>
<evidence type="ECO:0000313" key="4">
    <source>
        <dbReference type="Proteomes" id="UP001447516"/>
    </source>
</evidence>
<evidence type="ECO:0000256" key="2">
    <source>
        <dbReference type="SAM" id="Phobius"/>
    </source>
</evidence>
<feature type="transmembrane region" description="Helical" evidence="2">
    <location>
        <begin position="433"/>
        <end position="455"/>
    </location>
</feature>
<keyword evidence="4" id="KW-1185">Reference proteome</keyword>
<comment type="caution">
    <text evidence="3">The sequence shown here is derived from an EMBL/GenBank/DDBJ whole genome shotgun (WGS) entry which is preliminary data.</text>
</comment>
<name>A0ABV0AJT3_9ACTN</name>
<accession>A0ABV0AJT3</accession>
<keyword evidence="2" id="KW-1133">Transmembrane helix</keyword>
<protein>
    <recommendedName>
        <fullName evidence="5">DUF2330 domain-containing protein</fullName>
    </recommendedName>
</protein>
<proteinExistence type="predicted"/>
<evidence type="ECO:0000313" key="3">
    <source>
        <dbReference type="EMBL" id="MEN3534816.1"/>
    </source>
</evidence>